<evidence type="ECO:0000313" key="3">
    <source>
        <dbReference type="Proteomes" id="UP000600026"/>
    </source>
</evidence>
<dbReference type="OrthoDB" id="9809635at2"/>
<evidence type="ECO:0000256" key="1">
    <source>
        <dbReference type="SAM" id="MobiDB-lite"/>
    </source>
</evidence>
<dbReference type="Proteomes" id="UP000600026">
    <property type="component" value="Unassembled WGS sequence"/>
</dbReference>
<dbReference type="InterPro" id="IPR012338">
    <property type="entry name" value="Beta-lactam/transpept-like"/>
</dbReference>
<feature type="region of interest" description="Disordered" evidence="1">
    <location>
        <begin position="221"/>
        <end position="270"/>
    </location>
</feature>
<keyword evidence="3" id="KW-1185">Reference proteome</keyword>
<dbReference type="EMBL" id="BNEE01000006">
    <property type="protein sequence ID" value="GHI85553.1"/>
    <property type="molecule type" value="Genomic_DNA"/>
</dbReference>
<feature type="compositionally biased region" description="Basic and acidic residues" evidence="1">
    <location>
        <begin position="221"/>
        <end position="238"/>
    </location>
</feature>
<dbReference type="Gene3D" id="3.40.710.10">
    <property type="entry name" value="DD-peptidase/beta-lactamase superfamily"/>
    <property type="match status" value="1"/>
</dbReference>
<proteinExistence type="predicted"/>
<sequence length="270" mass="27789">MTLLSGQAEDIRALVARADPGAAWAVGGPEGARARSGVPDADADLDVGALAAALALWPVLGSLVGEGALHLHTPLTAYGHEAPAGTTAHHLLTHTDGAATTALTGLAEHLGGGPLAGLAAARVWHPLGMTGTRFDEVTLRAPLADLVRFLCHVVAAEGAVRAWTAESLRIRTGELTPARGLLWHPAPYGVWVHPAPAPSGPALWVCPRRGRWAVLLPTADRSADDRSADDRPADDRPAPLRTAFRDAVFAPSGPVRPDGGAQPAGSGTHP</sequence>
<organism evidence="2 3">
    <name type="scientific">Streptomyces xanthophaeus</name>
    <dbReference type="NCBI Taxonomy" id="67385"/>
    <lineage>
        <taxon>Bacteria</taxon>
        <taxon>Bacillati</taxon>
        <taxon>Actinomycetota</taxon>
        <taxon>Actinomycetes</taxon>
        <taxon>Kitasatosporales</taxon>
        <taxon>Streptomycetaceae</taxon>
        <taxon>Streptomyces</taxon>
    </lineage>
</organism>
<comment type="caution">
    <text evidence="2">The sequence shown here is derived from an EMBL/GenBank/DDBJ whole genome shotgun (WGS) entry which is preliminary data.</text>
</comment>
<dbReference type="RefSeq" id="WP_031140254.1">
    <property type="nucleotide sequence ID" value="NZ_BNEE01000006.1"/>
</dbReference>
<reference evidence="2" key="1">
    <citation type="submission" date="2020-09" db="EMBL/GenBank/DDBJ databases">
        <title>Whole genome shotgun sequence of Streptomyces xanthophaeus NBRC 12829.</title>
        <authorList>
            <person name="Komaki H."/>
            <person name="Tamura T."/>
        </authorList>
    </citation>
    <scope>NUCLEOTIDE SEQUENCE</scope>
    <source>
        <strain evidence="2">NBRC 12829</strain>
    </source>
</reference>
<protein>
    <submittedName>
        <fullName evidence="2">Uncharacterized protein</fullName>
    </submittedName>
</protein>
<dbReference type="AlphaFoldDB" id="A0A919H2L3"/>
<name>A0A919H2L3_9ACTN</name>
<gene>
    <name evidence="2" type="ORF">Sxan_29170</name>
</gene>
<evidence type="ECO:0000313" key="2">
    <source>
        <dbReference type="EMBL" id="GHI85553.1"/>
    </source>
</evidence>
<accession>A0A919H2L3</accession>
<dbReference type="SUPFAM" id="SSF56601">
    <property type="entry name" value="beta-lactamase/transpeptidase-like"/>
    <property type="match status" value="1"/>
</dbReference>